<gene>
    <name evidence="2" type="ORF">Amon01_000983900</name>
</gene>
<name>A0A9W6T983_AMBMO</name>
<sequence>MGVEKTKILPPIANVAAASAISTPNPADILQSSTSNIINSLPSFNHNFHSTDRQNMRSRSSTNLYKSSNPNAPISVSIPPSPPINSNSNYSLNIPSTQTNNYNLFDQSTNPHFSLIYGSSNSNSNSGFNNKASSSNANRSDQQYPISLRTPPSADLPKPELFNTSLSGGLTLGGASNLANHALNINNIGNTNISNGNGNSNNIARTLNYGAGVSTPFNYQAFNPGSGGSSGRKNLLNVLNPSQLNTLSSNSSSSSGSSGSSTNGDIKSSELKATMDNANIFISNSFNDENYLTFRGTDDTPTRR</sequence>
<dbReference type="AlphaFoldDB" id="A0A9W6T983"/>
<feature type="region of interest" description="Disordered" evidence="1">
    <location>
        <begin position="243"/>
        <end position="267"/>
    </location>
</feature>
<feature type="compositionally biased region" description="Polar residues" evidence="1">
    <location>
        <begin position="57"/>
        <end position="66"/>
    </location>
</feature>
<evidence type="ECO:0000256" key="1">
    <source>
        <dbReference type="SAM" id="MobiDB-lite"/>
    </source>
</evidence>
<feature type="compositionally biased region" description="Low complexity" evidence="1">
    <location>
        <begin position="67"/>
        <end position="82"/>
    </location>
</feature>
<evidence type="ECO:0000313" key="3">
    <source>
        <dbReference type="Proteomes" id="UP001165063"/>
    </source>
</evidence>
<dbReference type="Proteomes" id="UP001165063">
    <property type="component" value="Unassembled WGS sequence"/>
</dbReference>
<dbReference type="EMBL" id="BSXU01014203">
    <property type="protein sequence ID" value="GME80419.1"/>
    <property type="molecule type" value="Genomic_DNA"/>
</dbReference>
<feature type="region of interest" description="Disordered" evidence="1">
    <location>
        <begin position="48"/>
        <end position="82"/>
    </location>
</feature>
<accession>A0A9W6T983</accession>
<keyword evidence="3" id="KW-1185">Reference proteome</keyword>
<evidence type="ECO:0000313" key="2">
    <source>
        <dbReference type="EMBL" id="GME80419.1"/>
    </source>
</evidence>
<feature type="compositionally biased region" description="Low complexity" evidence="1">
    <location>
        <begin position="125"/>
        <end position="140"/>
    </location>
</feature>
<protein>
    <submittedName>
        <fullName evidence="2">Unnamed protein product</fullName>
    </submittedName>
</protein>
<reference evidence="2" key="1">
    <citation type="submission" date="2023-04" db="EMBL/GenBank/DDBJ databases">
        <title>Ambrosiozyma monospora NBRC 1965.</title>
        <authorList>
            <person name="Ichikawa N."/>
            <person name="Sato H."/>
            <person name="Tonouchi N."/>
        </authorList>
    </citation>
    <scope>NUCLEOTIDE SEQUENCE</scope>
    <source>
        <strain evidence="2">NBRC 1965</strain>
    </source>
</reference>
<comment type="caution">
    <text evidence="2">The sequence shown here is derived from an EMBL/GenBank/DDBJ whole genome shotgun (WGS) entry which is preliminary data.</text>
</comment>
<feature type="compositionally biased region" description="Low complexity" evidence="1">
    <location>
        <begin position="244"/>
        <end position="264"/>
    </location>
</feature>
<organism evidence="2 3">
    <name type="scientific">Ambrosiozyma monospora</name>
    <name type="common">Yeast</name>
    <name type="synonym">Endomycopsis monosporus</name>
    <dbReference type="NCBI Taxonomy" id="43982"/>
    <lineage>
        <taxon>Eukaryota</taxon>
        <taxon>Fungi</taxon>
        <taxon>Dikarya</taxon>
        <taxon>Ascomycota</taxon>
        <taxon>Saccharomycotina</taxon>
        <taxon>Pichiomycetes</taxon>
        <taxon>Pichiales</taxon>
        <taxon>Pichiaceae</taxon>
        <taxon>Ambrosiozyma</taxon>
    </lineage>
</organism>
<proteinExistence type="predicted"/>
<feature type="region of interest" description="Disordered" evidence="1">
    <location>
        <begin position="125"/>
        <end position="161"/>
    </location>
</feature>